<accession>A0ACC6A733</accession>
<sequence length="191" mass="20167">MLKYKLHPNPPQVPTGLKTDSTTVTTANISWSPVTYDGDGGIKEYQVFRNNNKVGTSSTTTYKDTGLTGDTTYAYQVKAVGNNGTESQLSAQLTVKTAANPPQTPTGLKVDSTAVTTATISWAPVTYNGGIKEYQVFRNNNKVGTSTTATFNDTGLTGNTTYKYQVKAVGNNNLESALSAELSATTTASSG</sequence>
<gene>
    <name evidence="1" type="ORF">M3215_11565</name>
</gene>
<reference evidence="1" key="1">
    <citation type="submission" date="2022-05" db="EMBL/GenBank/DDBJ databases">
        <title>Comparative Genomics of Spacecraft Associated Microbes.</title>
        <authorList>
            <person name="Tran M.T."/>
            <person name="Wright A."/>
            <person name="Seuylemezian A."/>
            <person name="Eisen J."/>
            <person name="Coil D."/>
        </authorList>
    </citation>
    <scope>NUCLEOTIDE SEQUENCE</scope>
    <source>
        <strain evidence="1">FAIRING 10M-2.2</strain>
    </source>
</reference>
<comment type="caution">
    <text evidence="1">The sequence shown here is derived from an EMBL/GenBank/DDBJ whole genome shotgun (WGS) entry which is preliminary data.</text>
</comment>
<evidence type="ECO:0000313" key="1">
    <source>
        <dbReference type="EMBL" id="MCM3736443.1"/>
    </source>
</evidence>
<name>A0ACC6A733_9BACI</name>
<evidence type="ECO:0000313" key="2">
    <source>
        <dbReference type="Proteomes" id="UP001202289"/>
    </source>
</evidence>
<dbReference type="Proteomes" id="UP001202289">
    <property type="component" value="Unassembled WGS sequence"/>
</dbReference>
<protein>
    <submittedName>
        <fullName evidence="1">Fibronectin type III domain-containing protein</fullName>
    </submittedName>
</protein>
<dbReference type="EMBL" id="JAMBOP010000012">
    <property type="protein sequence ID" value="MCM3736443.1"/>
    <property type="molecule type" value="Genomic_DNA"/>
</dbReference>
<proteinExistence type="predicted"/>
<keyword evidence="2" id="KW-1185">Reference proteome</keyword>
<organism evidence="1 2">
    <name type="scientific">Bacillus cytotoxicus</name>
    <dbReference type="NCBI Taxonomy" id="580165"/>
    <lineage>
        <taxon>Bacteria</taxon>
        <taxon>Bacillati</taxon>
        <taxon>Bacillota</taxon>
        <taxon>Bacilli</taxon>
        <taxon>Bacillales</taxon>
        <taxon>Bacillaceae</taxon>
        <taxon>Bacillus</taxon>
        <taxon>Bacillus cereus group</taxon>
    </lineage>
</organism>